<comment type="caution">
    <text evidence="3">The sequence shown here is derived from an EMBL/GenBank/DDBJ whole genome shotgun (WGS) entry which is preliminary data.</text>
</comment>
<evidence type="ECO:0000256" key="1">
    <source>
        <dbReference type="PROSITE-ProRule" id="PRU00169"/>
    </source>
</evidence>
<dbReference type="Gene3D" id="3.40.50.2300">
    <property type="match status" value="1"/>
</dbReference>
<dbReference type="Proteomes" id="UP001203687">
    <property type="component" value="Unassembled WGS sequence"/>
</dbReference>
<protein>
    <recommendedName>
        <fullName evidence="2">Response regulatory domain-containing protein</fullName>
    </recommendedName>
</protein>
<gene>
    <name evidence="3" type="ORF">MUY34_00270</name>
</gene>
<dbReference type="EMBL" id="JALPQF010000001">
    <property type="protein sequence ID" value="MCK8479028.1"/>
    <property type="molecule type" value="Genomic_DNA"/>
</dbReference>
<accession>A0ABT0H3R7</accession>
<dbReference type="InterPro" id="IPR001789">
    <property type="entry name" value="Sig_transdc_resp-reg_receiver"/>
</dbReference>
<name>A0ABT0H3R7_9FLAO</name>
<dbReference type="InterPro" id="IPR011006">
    <property type="entry name" value="CheY-like_superfamily"/>
</dbReference>
<dbReference type="SUPFAM" id="SSF52172">
    <property type="entry name" value="CheY-like"/>
    <property type="match status" value="1"/>
</dbReference>
<dbReference type="RefSeq" id="WP_248411464.1">
    <property type="nucleotide sequence ID" value="NZ_JALPQF010000001.1"/>
</dbReference>
<feature type="domain" description="Response regulatory" evidence="2">
    <location>
        <begin position="6"/>
        <end position="136"/>
    </location>
</feature>
<proteinExistence type="predicted"/>
<reference evidence="3" key="1">
    <citation type="submission" date="2022-04" db="EMBL/GenBank/DDBJ databases">
        <authorList>
            <person name="Ren T."/>
        </authorList>
    </citation>
    <scope>NUCLEOTIDE SEQUENCE</scope>
    <source>
        <strain evidence="3">F63249</strain>
    </source>
</reference>
<comment type="caution">
    <text evidence="1">Lacks conserved residue(s) required for the propagation of feature annotation.</text>
</comment>
<evidence type="ECO:0000313" key="4">
    <source>
        <dbReference type="Proteomes" id="UP001203687"/>
    </source>
</evidence>
<dbReference type="PROSITE" id="PS50110">
    <property type="entry name" value="RESPONSE_REGULATORY"/>
    <property type="match status" value="1"/>
</dbReference>
<evidence type="ECO:0000259" key="2">
    <source>
        <dbReference type="PROSITE" id="PS50110"/>
    </source>
</evidence>
<organism evidence="3 4">
    <name type="scientific">Psychroserpens algicola</name>
    <dbReference type="NCBI Taxonomy" id="1719034"/>
    <lineage>
        <taxon>Bacteria</taxon>
        <taxon>Pseudomonadati</taxon>
        <taxon>Bacteroidota</taxon>
        <taxon>Flavobacteriia</taxon>
        <taxon>Flavobacteriales</taxon>
        <taxon>Flavobacteriaceae</taxon>
        <taxon>Psychroserpens</taxon>
    </lineage>
</organism>
<keyword evidence="4" id="KW-1185">Reference proteome</keyword>
<sequence>MSMPTNVLIVEREPLITYSIQEALHRISESQSGVNYNTTSVTNYESVRSKIKSLKHLNLVFLNIDMFLTGGEKSKLIIDMISILKKTSPKVQVLTLTSYRNNYMILEIIKTINPEGVLLKRDIDFEDLIHAIKNVINNIPFYSKTILRLLRSRMTCHISLDEKDQLILYHLSKGAKTKDLSNLVFLSKSAIESRKRNLKILFEVEKKNDCYLLDQARLKGFI</sequence>
<evidence type="ECO:0000313" key="3">
    <source>
        <dbReference type="EMBL" id="MCK8479028.1"/>
    </source>
</evidence>